<feature type="domain" description="Ribosomal protein eL8/eL30/eS12/Gadd45" evidence="1">
    <location>
        <begin position="11"/>
        <end position="92"/>
    </location>
</feature>
<dbReference type="Gene3D" id="3.30.1330.30">
    <property type="match status" value="1"/>
</dbReference>
<name>A0A916VHZ2_9LACO</name>
<evidence type="ECO:0000259" key="1">
    <source>
        <dbReference type="Pfam" id="PF01248"/>
    </source>
</evidence>
<evidence type="ECO:0000313" key="3">
    <source>
        <dbReference type="Proteomes" id="UP000677218"/>
    </source>
</evidence>
<dbReference type="AlphaFoldDB" id="A0A916VHZ2"/>
<keyword evidence="2" id="KW-0689">Ribosomal protein</keyword>
<dbReference type="SUPFAM" id="SSF55315">
    <property type="entry name" value="L30e-like"/>
    <property type="match status" value="1"/>
</dbReference>
<dbReference type="Proteomes" id="UP000677218">
    <property type="component" value="Unassembled WGS sequence"/>
</dbReference>
<organism evidence="2 3">
    <name type="scientific">Lactobacillus corticis</name>
    <dbReference type="NCBI Taxonomy" id="2201249"/>
    <lineage>
        <taxon>Bacteria</taxon>
        <taxon>Bacillati</taxon>
        <taxon>Bacillota</taxon>
        <taxon>Bacilli</taxon>
        <taxon>Lactobacillales</taxon>
        <taxon>Lactobacillaceae</taxon>
        <taxon>Lactobacillus</taxon>
    </lineage>
</organism>
<evidence type="ECO:0000313" key="2">
    <source>
        <dbReference type="EMBL" id="GFZ27197.1"/>
    </source>
</evidence>
<comment type="caution">
    <text evidence="2">The sequence shown here is derived from an EMBL/GenBank/DDBJ whole genome shotgun (WGS) entry which is preliminary data.</text>
</comment>
<keyword evidence="3" id="KW-1185">Reference proteome</keyword>
<gene>
    <name evidence="2" type="primary">rpl7ae</name>
    <name evidence="2" type="ORF">LCB40_10770</name>
</gene>
<dbReference type="Pfam" id="PF01248">
    <property type="entry name" value="Ribosomal_L7Ae"/>
    <property type="match status" value="1"/>
</dbReference>
<dbReference type="InterPro" id="IPR004038">
    <property type="entry name" value="Ribosomal_eL8/eL30/eS12/Gad45"/>
</dbReference>
<dbReference type="RefSeq" id="WP_212780893.1">
    <property type="nucleotide sequence ID" value="NZ_BMAY01000007.1"/>
</dbReference>
<protein>
    <submittedName>
        <fullName evidence="2">50S ribosomal protein L7ae</fullName>
    </submittedName>
</protein>
<sequence length="103" mass="11225">MDKRQKALNFLGLIKKAGKLVSGTETVLLGIKAQKVKLVVIASDCQANTLEKVERACRLNHLELVQTFTAAEIGHAIGQKRKVLGILDQGFSLALMKKIKEGV</sequence>
<accession>A0A916VHZ2</accession>
<reference evidence="2" key="1">
    <citation type="submission" date="2020-08" db="EMBL/GenBank/DDBJ databases">
        <title>Taxonomic study for Lactobacillus species isolated from hardwood bark.</title>
        <authorList>
            <person name="Tohno M."/>
            <person name="Tanizawa Y."/>
        </authorList>
    </citation>
    <scope>NUCLEOTIDE SEQUENCE</scope>
    <source>
        <strain evidence="2">B40</strain>
    </source>
</reference>
<dbReference type="GO" id="GO:0005840">
    <property type="term" value="C:ribosome"/>
    <property type="evidence" value="ECO:0007669"/>
    <property type="project" value="UniProtKB-KW"/>
</dbReference>
<dbReference type="EMBL" id="BMAY01000007">
    <property type="protein sequence ID" value="GFZ27197.1"/>
    <property type="molecule type" value="Genomic_DNA"/>
</dbReference>
<keyword evidence="2" id="KW-0687">Ribonucleoprotein</keyword>
<dbReference type="InterPro" id="IPR029064">
    <property type="entry name" value="Ribosomal_eL30-like_sf"/>
</dbReference>
<proteinExistence type="predicted"/>